<dbReference type="InterPro" id="IPR011006">
    <property type="entry name" value="CheY-like_superfamily"/>
</dbReference>
<dbReference type="Pfam" id="PF01627">
    <property type="entry name" value="Hpt"/>
    <property type="match status" value="1"/>
</dbReference>
<dbReference type="InterPro" id="IPR003661">
    <property type="entry name" value="HisK_dim/P_dom"/>
</dbReference>
<dbReference type="InterPro" id="IPR005467">
    <property type="entry name" value="His_kinase_dom"/>
</dbReference>
<feature type="domain" description="Histidine kinase" evidence="17">
    <location>
        <begin position="243"/>
        <end position="485"/>
    </location>
</feature>
<dbReference type="InterPro" id="IPR003594">
    <property type="entry name" value="HATPase_dom"/>
</dbReference>
<evidence type="ECO:0000256" key="1">
    <source>
        <dbReference type="ARBA" id="ARBA00000085"/>
    </source>
</evidence>
<keyword evidence="21" id="KW-1185">Reference proteome</keyword>
<dbReference type="CDD" id="cd00082">
    <property type="entry name" value="HisKA"/>
    <property type="match status" value="1"/>
</dbReference>
<feature type="transmembrane region" description="Helical" evidence="16">
    <location>
        <begin position="184"/>
        <end position="204"/>
    </location>
</feature>
<dbReference type="SUPFAM" id="SSF47226">
    <property type="entry name" value="Histidine-containing phosphotransfer domain, HPT domain"/>
    <property type="match status" value="1"/>
</dbReference>
<evidence type="ECO:0000259" key="19">
    <source>
        <dbReference type="PROSITE" id="PS50894"/>
    </source>
</evidence>
<evidence type="ECO:0000256" key="2">
    <source>
        <dbReference type="ARBA" id="ARBA00004651"/>
    </source>
</evidence>
<dbReference type="PROSITE" id="PS50110">
    <property type="entry name" value="RESPONSE_REGULATORY"/>
    <property type="match status" value="1"/>
</dbReference>
<keyword evidence="9 16" id="KW-1133">Transmembrane helix</keyword>
<dbReference type="Pfam" id="PF00072">
    <property type="entry name" value="Response_reg"/>
    <property type="match status" value="1"/>
</dbReference>
<dbReference type="CDD" id="cd17546">
    <property type="entry name" value="REC_hyHK_CKI1_RcsC-like"/>
    <property type="match status" value="1"/>
</dbReference>
<feature type="modified residue" description="4-aspartylphosphate" evidence="13">
    <location>
        <position position="561"/>
    </location>
</feature>
<dbReference type="InterPro" id="IPR008207">
    <property type="entry name" value="Sig_transdc_His_kin_Hpt_dom"/>
</dbReference>
<dbReference type="CDD" id="cd00088">
    <property type="entry name" value="HPT"/>
    <property type="match status" value="1"/>
</dbReference>
<comment type="subcellular location">
    <subcellularLocation>
        <location evidence="2">Cell membrane</location>
        <topology evidence="2">Multi-pass membrane protein</topology>
    </subcellularLocation>
</comment>
<keyword evidence="10" id="KW-0902">Two-component regulatory system</keyword>
<dbReference type="EMBL" id="JAPCKI010000006">
    <property type="protein sequence ID" value="MDD2178229.1"/>
    <property type="molecule type" value="Genomic_DNA"/>
</dbReference>
<dbReference type="PROSITE" id="PS50109">
    <property type="entry name" value="HIS_KIN"/>
    <property type="match status" value="1"/>
</dbReference>
<evidence type="ECO:0000313" key="20">
    <source>
        <dbReference type="EMBL" id="MDD2178229.1"/>
    </source>
</evidence>
<keyword evidence="14" id="KW-0175">Coiled coil</keyword>
<dbReference type="InterPro" id="IPR004358">
    <property type="entry name" value="Sig_transdc_His_kin-like_C"/>
</dbReference>
<evidence type="ECO:0000259" key="18">
    <source>
        <dbReference type="PROSITE" id="PS50110"/>
    </source>
</evidence>
<evidence type="ECO:0000256" key="4">
    <source>
        <dbReference type="ARBA" id="ARBA00022475"/>
    </source>
</evidence>
<organism evidence="20 21">
    <name type="scientific">Acidovorax benzenivorans</name>
    <dbReference type="NCBI Taxonomy" id="2987520"/>
    <lineage>
        <taxon>Bacteria</taxon>
        <taxon>Pseudomonadati</taxon>
        <taxon>Pseudomonadota</taxon>
        <taxon>Betaproteobacteria</taxon>
        <taxon>Burkholderiales</taxon>
        <taxon>Comamonadaceae</taxon>
        <taxon>Acidovorax</taxon>
    </lineage>
</organism>
<dbReference type="SUPFAM" id="SSF52172">
    <property type="entry name" value="CheY-like"/>
    <property type="match status" value="1"/>
</dbReference>
<accession>A0ABT5RX04</accession>
<dbReference type="CDD" id="cd16922">
    <property type="entry name" value="HATPase_EvgS-ArcB-TorS-like"/>
    <property type="match status" value="1"/>
</dbReference>
<dbReference type="SMART" id="SM00448">
    <property type="entry name" value="REC"/>
    <property type="match status" value="1"/>
</dbReference>
<proteinExistence type="predicted"/>
<dbReference type="SUPFAM" id="SSF47384">
    <property type="entry name" value="Homodimeric domain of signal transducing histidine kinase"/>
    <property type="match status" value="1"/>
</dbReference>
<evidence type="ECO:0000256" key="8">
    <source>
        <dbReference type="ARBA" id="ARBA00022840"/>
    </source>
</evidence>
<evidence type="ECO:0000256" key="5">
    <source>
        <dbReference type="ARBA" id="ARBA00022553"/>
    </source>
</evidence>
<feature type="modified residue" description="Phosphohistidine" evidence="12">
    <location>
        <position position="746"/>
    </location>
</feature>
<feature type="domain" description="HPt" evidence="19">
    <location>
        <begin position="704"/>
        <end position="798"/>
    </location>
</feature>
<dbReference type="PANTHER" id="PTHR45339">
    <property type="entry name" value="HYBRID SIGNAL TRANSDUCTION HISTIDINE KINASE J"/>
    <property type="match status" value="1"/>
</dbReference>
<keyword evidence="11 16" id="KW-0472">Membrane</keyword>
<dbReference type="PRINTS" id="PR00344">
    <property type="entry name" value="BCTRLSENSOR"/>
</dbReference>
<dbReference type="Gene3D" id="1.20.120.160">
    <property type="entry name" value="HPT domain"/>
    <property type="match status" value="1"/>
</dbReference>
<evidence type="ECO:0000256" key="9">
    <source>
        <dbReference type="ARBA" id="ARBA00022989"/>
    </source>
</evidence>
<dbReference type="InterPro" id="IPR036097">
    <property type="entry name" value="HisK_dim/P_sf"/>
</dbReference>
<keyword evidence="6 16" id="KW-0812">Transmembrane</keyword>
<keyword evidence="7" id="KW-0547">Nucleotide-binding</keyword>
<dbReference type="SUPFAM" id="SSF55874">
    <property type="entry name" value="ATPase domain of HSP90 chaperone/DNA topoisomerase II/histidine kinase"/>
    <property type="match status" value="1"/>
</dbReference>
<feature type="coiled-coil region" evidence="14">
    <location>
        <begin position="209"/>
        <end position="236"/>
    </location>
</feature>
<dbReference type="RefSeq" id="WP_274110724.1">
    <property type="nucleotide sequence ID" value="NZ_JAPCKI010000006.1"/>
</dbReference>
<evidence type="ECO:0000256" key="10">
    <source>
        <dbReference type="ARBA" id="ARBA00023012"/>
    </source>
</evidence>
<feature type="transmembrane region" description="Helical" evidence="16">
    <location>
        <begin position="12"/>
        <end position="31"/>
    </location>
</feature>
<dbReference type="InterPro" id="IPR036641">
    <property type="entry name" value="HPT_dom_sf"/>
</dbReference>
<evidence type="ECO:0000256" key="15">
    <source>
        <dbReference type="SAM" id="MobiDB-lite"/>
    </source>
</evidence>
<evidence type="ECO:0000256" key="6">
    <source>
        <dbReference type="ARBA" id="ARBA00022692"/>
    </source>
</evidence>
<protein>
    <recommendedName>
        <fullName evidence="3">histidine kinase</fullName>
        <ecNumber evidence="3">2.7.13.3</ecNumber>
    </recommendedName>
</protein>
<dbReference type="SMART" id="SM00388">
    <property type="entry name" value="HisKA"/>
    <property type="match status" value="1"/>
</dbReference>
<evidence type="ECO:0000256" key="3">
    <source>
        <dbReference type="ARBA" id="ARBA00012438"/>
    </source>
</evidence>
<evidence type="ECO:0000256" key="11">
    <source>
        <dbReference type="ARBA" id="ARBA00023136"/>
    </source>
</evidence>
<gene>
    <name evidence="20" type="ORF">OIN59_12375</name>
</gene>
<dbReference type="PANTHER" id="PTHR45339:SF1">
    <property type="entry name" value="HYBRID SIGNAL TRANSDUCTION HISTIDINE KINASE J"/>
    <property type="match status" value="1"/>
</dbReference>
<sequence length="817" mass="88584">MPTHRDSRRYLLWLALGTVIMAAAMAVLLVLQFTQQQAIRKSADLRSDSLIALSFQLEREFLRLRQAVDVNAQSHASIDLETLRLRSDIFASRLQLMQDTPSTIDLQERAEYKSTMPQLAALMGDVDAALLPPNEPTRAQLANLLPTFNAIGPNVQELTMVATRQTAVLLEQQELTMLDQSRQVMALILAQLVLLLTAAASLAWRHHRMEQERHALRQLTLNLQEANLAAEAANRGKSQFLANMSHELRTPFNGVLGMLGLLERTALTPRQKEYVGTARGSADHLLSLLNDILDVSAMETGKMAIHPHATDLYALGVSVEHLMQPLARQKGLSFRIHRDADVPQWVCADNTRLKQIVLNLITNAIKFSESGTVTLRLSRGEVTLPSAPTDALAEPPESALAVEATVTYPLRLEVSDEGIGMDAATLSKLFRRFTQGDDSTSRRFGGTGLGLEISRNLARRMGGDISVASTPGKGSTFTVVLPLPITTAPDTMPEQTTDQPAATRPADMQGLTVLVVDDHLVNRKYMGALLEDMGHTVVFAEDGVQACAAVQNQRPDLVLMDLHMPILDGFDATRRIRVQVGPEQLPIVALTADVFAQTRDKAAECGMNGFVSKPVDAATLQATLTGFFGLRGAPALPTTDAQHATEQMEHVAEPEVAAAKTPPTTTSATSAASALPRPRKRFRPGDLAAHLDMAMVGDVCIGVSAQGYRSLLRSYFTDESGAFDALLQALQQADQAPEHSLRDAAHSFKGAAANLGFHKLAALALHLEKNGVEPAEALTVRAELLDAWGMAHALCLRIGLTDVEAPLERHSVEAAGH</sequence>
<feature type="domain" description="Response regulatory" evidence="18">
    <location>
        <begin position="512"/>
        <end position="628"/>
    </location>
</feature>
<dbReference type="InterPro" id="IPR001789">
    <property type="entry name" value="Sig_transdc_resp-reg_receiver"/>
</dbReference>
<dbReference type="GO" id="GO:0005524">
    <property type="term" value="F:ATP binding"/>
    <property type="evidence" value="ECO:0007669"/>
    <property type="project" value="UniProtKB-KW"/>
</dbReference>
<dbReference type="PROSITE" id="PS50894">
    <property type="entry name" value="HPT"/>
    <property type="match status" value="1"/>
</dbReference>
<comment type="caution">
    <text evidence="20">The sequence shown here is derived from an EMBL/GenBank/DDBJ whole genome shotgun (WGS) entry which is preliminary data.</text>
</comment>
<dbReference type="Gene3D" id="3.30.565.10">
    <property type="entry name" value="Histidine kinase-like ATPase, C-terminal domain"/>
    <property type="match status" value="1"/>
</dbReference>
<comment type="catalytic activity">
    <reaction evidence="1">
        <text>ATP + protein L-histidine = ADP + protein N-phospho-L-histidine.</text>
        <dbReference type="EC" id="2.7.13.3"/>
    </reaction>
</comment>
<evidence type="ECO:0000256" key="12">
    <source>
        <dbReference type="PROSITE-ProRule" id="PRU00110"/>
    </source>
</evidence>
<feature type="compositionally biased region" description="Low complexity" evidence="15">
    <location>
        <begin position="657"/>
        <end position="674"/>
    </location>
</feature>
<evidence type="ECO:0000313" key="21">
    <source>
        <dbReference type="Proteomes" id="UP001148932"/>
    </source>
</evidence>
<dbReference type="Pfam" id="PF00512">
    <property type="entry name" value="HisKA"/>
    <property type="match status" value="1"/>
</dbReference>
<dbReference type="Gene3D" id="3.40.50.2300">
    <property type="match status" value="1"/>
</dbReference>
<dbReference type="Gene3D" id="1.10.287.130">
    <property type="match status" value="1"/>
</dbReference>
<name>A0ABT5RX04_9BURK</name>
<evidence type="ECO:0000256" key="13">
    <source>
        <dbReference type="PROSITE-ProRule" id="PRU00169"/>
    </source>
</evidence>
<dbReference type="Proteomes" id="UP001148932">
    <property type="component" value="Unassembled WGS sequence"/>
</dbReference>
<dbReference type="EC" id="2.7.13.3" evidence="3"/>
<reference evidence="20" key="1">
    <citation type="submission" date="2022-10" db="EMBL/GenBank/DDBJ databases">
        <title>Description of microaerobic benzene degrading bacteria.</title>
        <authorList>
            <person name="Bedics A."/>
            <person name="Tancsics A."/>
            <person name="Banerjee S."/>
        </authorList>
    </citation>
    <scope>NUCLEOTIDE SEQUENCE</scope>
    <source>
        <strain evidence="20">D2M1</strain>
    </source>
</reference>
<keyword evidence="5 13" id="KW-0597">Phosphoprotein</keyword>
<evidence type="ECO:0000256" key="7">
    <source>
        <dbReference type="ARBA" id="ARBA00022741"/>
    </source>
</evidence>
<evidence type="ECO:0000256" key="14">
    <source>
        <dbReference type="SAM" id="Coils"/>
    </source>
</evidence>
<dbReference type="Pfam" id="PF02518">
    <property type="entry name" value="HATPase_c"/>
    <property type="match status" value="1"/>
</dbReference>
<evidence type="ECO:0000259" key="17">
    <source>
        <dbReference type="PROSITE" id="PS50109"/>
    </source>
</evidence>
<feature type="region of interest" description="Disordered" evidence="15">
    <location>
        <begin position="657"/>
        <end position="679"/>
    </location>
</feature>
<keyword evidence="4" id="KW-1003">Cell membrane</keyword>
<keyword evidence="8 20" id="KW-0067">ATP-binding</keyword>
<dbReference type="SMART" id="SM00387">
    <property type="entry name" value="HATPase_c"/>
    <property type="match status" value="1"/>
</dbReference>
<dbReference type="InterPro" id="IPR036890">
    <property type="entry name" value="HATPase_C_sf"/>
</dbReference>
<evidence type="ECO:0000256" key="16">
    <source>
        <dbReference type="SAM" id="Phobius"/>
    </source>
</evidence>